<reference evidence="2" key="1">
    <citation type="submission" date="2018-05" db="EMBL/GenBank/DDBJ databases">
        <authorList>
            <person name="Lanie J.A."/>
            <person name="Ng W.-L."/>
            <person name="Kazmierczak K.M."/>
            <person name="Andrzejewski T.M."/>
            <person name="Davidsen T.M."/>
            <person name="Wayne K.J."/>
            <person name="Tettelin H."/>
            <person name="Glass J.I."/>
            <person name="Rusch D."/>
            <person name="Podicherti R."/>
            <person name="Tsui H.-C.T."/>
            <person name="Winkler M.E."/>
        </authorList>
    </citation>
    <scope>NUCLEOTIDE SEQUENCE</scope>
</reference>
<evidence type="ECO:0000313" key="2">
    <source>
        <dbReference type="EMBL" id="SVE45490.1"/>
    </source>
</evidence>
<feature type="domain" description="CarD-like/TRCF RNAP-interacting" evidence="1">
    <location>
        <begin position="8"/>
        <end position="45"/>
    </location>
</feature>
<gene>
    <name evidence="2" type="ORF">METZ01_LOCUS498344</name>
</gene>
<protein>
    <recommendedName>
        <fullName evidence="1">CarD-like/TRCF RNAP-interacting domain-containing protein</fullName>
    </recommendedName>
</protein>
<name>A0A383DMJ5_9ZZZZ</name>
<dbReference type="Gene3D" id="2.40.10.170">
    <property type="match status" value="1"/>
</dbReference>
<dbReference type="SUPFAM" id="SSF141259">
    <property type="entry name" value="CarD-like"/>
    <property type="match status" value="1"/>
</dbReference>
<sequence length="47" mass="5519">MDTAENIYKVGDWLIYPKHGLGKAVDFETQTILKKKVEFLVVFFEQE</sequence>
<evidence type="ECO:0000259" key="1">
    <source>
        <dbReference type="Pfam" id="PF02559"/>
    </source>
</evidence>
<organism evidence="2">
    <name type="scientific">marine metagenome</name>
    <dbReference type="NCBI Taxonomy" id="408172"/>
    <lineage>
        <taxon>unclassified sequences</taxon>
        <taxon>metagenomes</taxon>
        <taxon>ecological metagenomes</taxon>
    </lineage>
</organism>
<dbReference type="InterPro" id="IPR036101">
    <property type="entry name" value="CarD-like/TRCF_RID_sf"/>
</dbReference>
<dbReference type="InterPro" id="IPR003711">
    <property type="entry name" value="CarD-like/TRCF_RID"/>
</dbReference>
<dbReference type="AlphaFoldDB" id="A0A383DMJ5"/>
<dbReference type="EMBL" id="UINC01218460">
    <property type="protein sequence ID" value="SVE45490.1"/>
    <property type="molecule type" value="Genomic_DNA"/>
</dbReference>
<dbReference type="Pfam" id="PF02559">
    <property type="entry name" value="CarD_TRCF_RID"/>
    <property type="match status" value="1"/>
</dbReference>
<proteinExistence type="predicted"/>
<feature type="non-terminal residue" evidence="2">
    <location>
        <position position="47"/>
    </location>
</feature>
<accession>A0A383DMJ5</accession>